<protein>
    <submittedName>
        <fullName evidence="1">Uncharacterized protein</fullName>
    </submittedName>
</protein>
<dbReference type="Proteomes" id="UP000828941">
    <property type="component" value="Chromosome 14"/>
</dbReference>
<sequence>MDETLAPAPKPTEIPAYSTAVAASEEKEENAKNADETMHDVEDDSNASSSGSDDDSDGSDSEDEAQQNLQLQTLQSQLSANPYDYDAHVQYIKLLRRMGDIEKLRKAREAMSDLFPLSPSMWQEWTKDEASLNTGSDAFSAIVKLYERGVFDYLSVSLWCDYLNFVQEFDPTIRERSAAGISKARDLFERALTAAGLHISEGSKIWEAYREYEQTILLTIDETDIQAKEKQVERVRSLFHRQLSIPHSNMSSTLAAYKAWEVEQRNIDAESYDIAATYPHVSSAYQKALEMYNARVHHEEQISSQDISESERLTCYMNYLKFEQSSGTPPRVQVLYERAVTDLPISPALWLDYTRYLDKTLKVGTVVSNVYSRATKNCSWVGQLWSRYLLSLERGHASEKDIAAVFEKSMQCTFSTLDEYLDLFLTRVDGLRRRMASSREEDKLDYKIIRETFQRAADYLSLHLKNTDAFLRLHAYWALLERTLGKDISAARGVWESFLKICGSMLEAWKNYIALEIELGNLNEARSIYKRCYTKRFPGTGSEDICNSWLRFEREFGTLEDFDHAFQKVTPRLEELQLFRVQQESKSTEEKEVHPKRNAHDKRKMGSDITDEQSPAKRRRDALRNPKKAPEESKVQVEKFSQETKVEQVDEKVKESDNITEQSTLEKNREFSDQCTAFISNLPFTATEQHIRKFFSDIGGVVAVRVLHDKYTGKSRGLAYVDFSDDDHLAAAVAMNKRNLLGKRLSIARSNPNRGRKESSAYGPDRSGQALKESDEASQGTVKEAKSAPTRKLGGDNFQLKGKNTFAAPRNVRALGWSANKPKTEEGDETPKSNEEFRKMFVKKD</sequence>
<organism evidence="1 2">
    <name type="scientific">Bauhinia variegata</name>
    <name type="common">Purple orchid tree</name>
    <name type="synonym">Phanera variegata</name>
    <dbReference type="NCBI Taxonomy" id="167791"/>
    <lineage>
        <taxon>Eukaryota</taxon>
        <taxon>Viridiplantae</taxon>
        <taxon>Streptophyta</taxon>
        <taxon>Embryophyta</taxon>
        <taxon>Tracheophyta</taxon>
        <taxon>Spermatophyta</taxon>
        <taxon>Magnoliopsida</taxon>
        <taxon>eudicotyledons</taxon>
        <taxon>Gunneridae</taxon>
        <taxon>Pentapetalae</taxon>
        <taxon>rosids</taxon>
        <taxon>fabids</taxon>
        <taxon>Fabales</taxon>
        <taxon>Fabaceae</taxon>
        <taxon>Cercidoideae</taxon>
        <taxon>Cercideae</taxon>
        <taxon>Bauhiniinae</taxon>
        <taxon>Bauhinia</taxon>
    </lineage>
</organism>
<keyword evidence="2" id="KW-1185">Reference proteome</keyword>
<dbReference type="EMBL" id="CM039439">
    <property type="protein sequence ID" value="KAI4296137.1"/>
    <property type="molecule type" value="Genomic_DNA"/>
</dbReference>
<accession>A0ACB9KG10</accession>
<gene>
    <name evidence="1" type="ORF">L6164_036120</name>
</gene>
<reference evidence="1 2" key="1">
    <citation type="journal article" date="2022" name="DNA Res.">
        <title>Chromosomal-level genome assembly of the orchid tree Bauhinia variegata (Leguminosae; Cercidoideae) supports the allotetraploid origin hypothesis of Bauhinia.</title>
        <authorList>
            <person name="Zhong Y."/>
            <person name="Chen Y."/>
            <person name="Zheng D."/>
            <person name="Pang J."/>
            <person name="Liu Y."/>
            <person name="Luo S."/>
            <person name="Meng S."/>
            <person name="Qian L."/>
            <person name="Wei D."/>
            <person name="Dai S."/>
            <person name="Zhou R."/>
        </authorList>
    </citation>
    <scope>NUCLEOTIDE SEQUENCE [LARGE SCALE GENOMIC DNA]</scope>
    <source>
        <strain evidence="1">BV-YZ2020</strain>
    </source>
</reference>
<comment type="caution">
    <text evidence="1">The sequence shown here is derived from an EMBL/GenBank/DDBJ whole genome shotgun (WGS) entry which is preliminary data.</text>
</comment>
<name>A0ACB9KG10_BAUVA</name>
<evidence type="ECO:0000313" key="1">
    <source>
        <dbReference type="EMBL" id="KAI4296137.1"/>
    </source>
</evidence>
<proteinExistence type="predicted"/>
<evidence type="ECO:0000313" key="2">
    <source>
        <dbReference type="Proteomes" id="UP000828941"/>
    </source>
</evidence>